<feature type="transmembrane region" description="Helical" evidence="1">
    <location>
        <begin position="176"/>
        <end position="195"/>
    </location>
</feature>
<feature type="transmembrane region" description="Helical" evidence="1">
    <location>
        <begin position="87"/>
        <end position="110"/>
    </location>
</feature>
<evidence type="ECO:0000259" key="2">
    <source>
        <dbReference type="Pfam" id="PF20151"/>
    </source>
</evidence>
<keyword evidence="1" id="KW-1133">Transmembrane helix</keyword>
<sequence length="310" mass="34528">MTIISDDPSWWPLINYASISSYFSAVCIAAVVYDWVSTFGREFELILRQRWSFMTVLYICVRYIGILNSVVYLLLNLPISVTDAVGTIIWFIQTWTPVIVNAMLGIIMIARINAMYQRSKKLLIFLVVLLGSTITSGVLTVIGNLGVSGQEAVLSGHHICITYTERYMLDRTYERLISTTVWEILALFLTVWIVIKHFRETRQTSTVSTIGACFMILAESHVFYFLAFATMACFTFGLLSPNTDTSSVGSVVYNGILSISQMLQTFVLGPRLILSIREYHAKLVARADGGTGISSIIFHAGEHALTGGDV</sequence>
<feature type="domain" description="DUF6533" evidence="2">
    <location>
        <begin position="22"/>
        <end position="67"/>
    </location>
</feature>
<dbReference type="InterPro" id="IPR045340">
    <property type="entry name" value="DUF6533"/>
</dbReference>
<keyword evidence="1" id="KW-0812">Transmembrane</keyword>
<proteinExistence type="predicted"/>
<dbReference type="RefSeq" id="XP_041288451.1">
    <property type="nucleotide sequence ID" value="XM_041429449.1"/>
</dbReference>
<comment type="caution">
    <text evidence="3">The sequence shown here is derived from an EMBL/GenBank/DDBJ whole genome shotgun (WGS) entry which is preliminary data.</text>
</comment>
<dbReference type="Pfam" id="PF20151">
    <property type="entry name" value="DUF6533"/>
    <property type="match status" value="1"/>
</dbReference>
<keyword evidence="1" id="KW-0472">Membrane</keyword>
<evidence type="ECO:0000313" key="3">
    <source>
        <dbReference type="EMBL" id="KAG2097055.1"/>
    </source>
</evidence>
<feature type="transmembrane region" description="Helical" evidence="1">
    <location>
        <begin position="56"/>
        <end position="75"/>
    </location>
</feature>
<evidence type="ECO:0000256" key="1">
    <source>
        <dbReference type="SAM" id="Phobius"/>
    </source>
</evidence>
<gene>
    <name evidence="3" type="ORF">F5147DRAFT_374261</name>
</gene>
<keyword evidence="4" id="KW-1185">Reference proteome</keyword>
<accession>A0A9P7EZ37</accession>
<protein>
    <recommendedName>
        <fullName evidence="2">DUF6533 domain-containing protein</fullName>
    </recommendedName>
</protein>
<dbReference type="GeneID" id="64691708"/>
<organism evidence="3 4">
    <name type="scientific">Suillus discolor</name>
    <dbReference type="NCBI Taxonomy" id="1912936"/>
    <lineage>
        <taxon>Eukaryota</taxon>
        <taxon>Fungi</taxon>
        <taxon>Dikarya</taxon>
        <taxon>Basidiomycota</taxon>
        <taxon>Agaricomycotina</taxon>
        <taxon>Agaricomycetes</taxon>
        <taxon>Agaricomycetidae</taxon>
        <taxon>Boletales</taxon>
        <taxon>Suillineae</taxon>
        <taxon>Suillaceae</taxon>
        <taxon>Suillus</taxon>
    </lineage>
</organism>
<dbReference type="AlphaFoldDB" id="A0A9P7EZ37"/>
<dbReference type="OrthoDB" id="2681966at2759"/>
<feature type="transmembrane region" description="Helical" evidence="1">
    <location>
        <begin position="207"/>
        <end position="239"/>
    </location>
</feature>
<name>A0A9P7EZ37_9AGAM</name>
<feature type="transmembrane region" description="Helical" evidence="1">
    <location>
        <begin position="13"/>
        <end position="36"/>
    </location>
</feature>
<feature type="transmembrane region" description="Helical" evidence="1">
    <location>
        <begin position="251"/>
        <end position="274"/>
    </location>
</feature>
<feature type="transmembrane region" description="Helical" evidence="1">
    <location>
        <begin position="122"/>
        <end position="142"/>
    </location>
</feature>
<dbReference type="Proteomes" id="UP000823399">
    <property type="component" value="Unassembled WGS sequence"/>
</dbReference>
<dbReference type="EMBL" id="JABBWM010000067">
    <property type="protein sequence ID" value="KAG2097055.1"/>
    <property type="molecule type" value="Genomic_DNA"/>
</dbReference>
<evidence type="ECO:0000313" key="4">
    <source>
        <dbReference type="Proteomes" id="UP000823399"/>
    </source>
</evidence>
<reference evidence="3" key="1">
    <citation type="journal article" date="2020" name="New Phytol.">
        <title>Comparative genomics reveals dynamic genome evolution in host specialist ectomycorrhizal fungi.</title>
        <authorList>
            <person name="Lofgren L.A."/>
            <person name="Nguyen N.H."/>
            <person name="Vilgalys R."/>
            <person name="Ruytinx J."/>
            <person name="Liao H.L."/>
            <person name="Branco S."/>
            <person name="Kuo A."/>
            <person name="LaButti K."/>
            <person name="Lipzen A."/>
            <person name="Andreopoulos W."/>
            <person name="Pangilinan J."/>
            <person name="Riley R."/>
            <person name="Hundley H."/>
            <person name="Na H."/>
            <person name="Barry K."/>
            <person name="Grigoriev I.V."/>
            <person name="Stajich J.E."/>
            <person name="Kennedy P.G."/>
        </authorList>
    </citation>
    <scope>NUCLEOTIDE SEQUENCE</scope>
    <source>
        <strain evidence="3">FC423</strain>
    </source>
</reference>